<evidence type="ECO:0000256" key="2">
    <source>
        <dbReference type="ARBA" id="ARBA00022448"/>
    </source>
</evidence>
<accession>A0A8W8KRZ1</accession>
<name>A0A8W8KRZ1_MAGGI</name>
<evidence type="ECO:0000256" key="8">
    <source>
        <dbReference type="ARBA" id="ARBA00023136"/>
    </source>
</evidence>
<keyword evidence="5 11" id="KW-1133">Transmembrane helix</keyword>
<dbReference type="CDD" id="cd15851">
    <property type="entry name" value="SNARE_Syntaxin6"/>
    <property type="match status" value="1"/>
</dbReference>
<sequence length="256" mass="29831">MSIEDPFFVVKEEVQKAIQTSQNLHDRWSELVSNPKSVSKEELEWTTSELRNSLRSIEWDLEDLEETVDILSQQGCQTKKIPRKFKIDQNELQERRAFIDRSKATVRRMKDDLASPQAKGKDDGDVRQALLHGQNKQYDKYTRLDQEMERSNQRYLDDTGQQQQMIIRSQDDQLDMIGSSVGVLKNMSHQIGNELEEQNLILDEFGHEMDNTESRMDTTMKKMAKVMHMSNDKRQWCAIGVLLGVILIIILLFIVL</sequence>
<evidence type="ECO:0000256" key="4">
    <source>
        <dbReference type="ARBA" id="ARBA00022927"/>
    </source>
</evidence>
<feature type="transmembrane region" description="Helical" evidence="11">
    <location>
        <begin position="236"/>
        <end position="255"/>
    </location>
</feature>
<evidence type="ECO:0000313" key="14">
    <source>
        <dbReference type="Proteomes" id="UP000005408"/>
    </source>
</evidence>
<evidence type="ECO:0000256" key="7">
    <source>
        <dbReference type="ARBA" id="ARBA00023054"/>
    </source>
</evidence>
<dbReference type="SUPFAM" id="SSF58038">
    <property type="entry name" value="SNARE fusion complex"/>
    <property type="match status" value="1"/>
</dbReference>
<comment type="similarity">
    <text evidence="1">Belongs to the syntaxin family.</text>
</comment>
<organism evidence="13 14">
    <name type="scientific">Magallana gigas</name>
    <name type="common">Pacific oyster</name>
    <name type="synonym">Crassostrea gigas</name>
    <dbReference type="NCBI Taxonomy" id="29159"/>
    <lineage>
        <taxon>Eukaryota</taxon>
        <taxon>Metazoa</taxon>
        <taxon>Spiralia</taxon>
        <taxon>Lophotrochozoa</taxon>
        <taxon>Mollusca</taxon>
        <taxon>Bivalvia</taxon>
        <taxon>Autobranchia</taxon>
        <taxon>Pteriomorphia</taxon>
        <taxon>Ostreida</taxon>
        <taxon>Ostreoidea</taxon>
        <taxon>Ostreidae</taxon>
        <taxon>Magallana</taxon>
    </lineage>
</organism>
<protein>
    <recommendedName>
        <fullName evidence="12">t-SNARE coiled-coil homology domain-containing protein</fullName>
    </recommendedName>
</protein>
<dbReference type="InterPro" id="IPR015260">
    <property type="entry name" value="Syntaxin-6/10/61_N"/>
</dbReference>
<evidence type="ECO:0000256" key="5">
    <source>
        <dbReference type="ARBA" id="ARBA00022989"/>
    </source>
</evidence>
<dbReference type="FunFam" id="1.20.58.90:FF:000004">
    <property type="entry name" value="Syntaxin 10"/>
    <property type="match status" value="1"/>
</dbReference>
<dbReference type="GO" id="GO:0016020">
    <property type="term" value="C:membrane"/>
    <property type="evidence" value="ECO:0007669"/>
    <property type="project" value="InterPro"/>
</dbReference>
<dbReference type="SUPFAM" id="SSF47661">
    <property type="entry name" value="t-snare proteins"/>
    <property type="match status" value="1"/>
</dbReference>
<reference evidence="13" key="1">
    <citation type="submission" date="2022-08" db="UniProtKB">
        <authorList>
            <consortium name="EnsemblMetazoa"/>
        </authorList>
    </citation>
    <scope>IDENTIFICATION</scope>
    <source>
        <strain evidence="13">05x7-T-G4-1.051#20</strain>
    </source>
</reference>
<proteinExistence type="inferred from homology"/>
<keyword evidence="14" id="KW-1185">Reference proteome</keyword>
<dbReference type="Gene3D" id="1.20.5.110">
    <property type="match status" value="1"/>
</dbReference>
<dbReference type="GO" id="GO:0015031">
    <property type="term" value="P:protein transport"/>
    <property type="evidence" value="ECO:0007669"/>
    <property type="project" value="UniProtKB-KW"/>
</dbReference>
<dbReference type="InterPro" id="IPR000727">
    <property type="entry name" value="T_SNARE_dom"/>
</dbReference>
<dbReference type="SMART" id="SM00397">
    <property type="entry name" value="t_SNARE"/>
    <property type="match status" value="1"/>
</dbReference>
<dbReference type="GO" id="GO:0005794">
    <property type="term" value="C:Golgi apparatus"/>
    <property type="evidence" value="ECO:0007669"/>
    <property type="project" value="UniProtKB-SubCell"/>
</dbReference>
<dbReference type="PROSITE" id="PS50192">
    <property type="entry name" value="T_SNARE"/>
    <property type="match status" value="1"/>
</dbReference>
<dbReference type="InterPro" id="IPR010989">
    <property type="entry name" value="SNARE"/>
</dbReference>
<dbReference type="PANTHER" id="PTHR12791">
    <property type="entry name" value="GOLGI SNARE BET1-RELATED"/>
    <property type="match status" value="1"/>
</dbReference>
<evidence type="ECO:0000256" key="9">
    <source>
        <dbReference type="ARBA" id="ARBA00037801"/>
    </source>
</evidence>
<dbReference type="Proteomes" id="UP000005408">
    <property type="component" value="Unassembled WGS sequence"/>
</dbReference>
<keyword evidence="7 10" id="KW-0175">Coiled coil</keyword>
<dbReference type="FunFam" id="1.20.5.110:FF:000006">
    <property type="entry name" value="Syntaxin 6"/>
    <property type="match status" value="1"/>
</dbReference>
<dbReference type="EnsemblMetazoa" id="G24341.1">
    <property type="protein sequence ID" value="G24341.1:cds"/>
    <property type="gene ID" value="G24341"/>
</dbReference>
<keyword evidence="2" id="KW-0813">Transport</keyword>
<dbReference type="Pfam" id="PF05739">
    <property type="entry name" value="SNARE"/>
    <property type="match status" value="1"/>
</dbReference>
<dbReference type="Pfam" id="PF09177">
    <property type="entry name" value="STX6_10_61_N"/>
    <property type="match status" value="1"/>
</dbReference>
<evidence type="ECO:0000313" key="13">
    <source>
        <dbReference type="EnsemblMetazoa" id="G24341.1:cds"/>
    </source>
</evidence>
<evidence type="ECO:0000256" key="6">
    <source>
        <dbReference type="ARBA" id="ARBA00023034"/>
    </source>
</evidence>
<comment type="subcellular location">
    <subcellularLocation>
        <location evidence="9">Golgi apparatus</location>
        <location evidence="9">trans-Golgi network membrane</location>
        <topology evidence="9">Single-pass type IV membrane protein</topology>
    </subcellularLocation>
</comment>
<evidence type="ECO:0000256" key="10">
    <source>
        <dbReference type="SAM" id="Coils"/>
    </source>
</evidence>
<dbReference type="Gene3D" id="1.20.58.90">
    <property type="match status" value="1"/>
</dbReference>
<keyword evidence="6" id="KW-0333">Golgi apparatus</keyword>
<feature type="coiled-coil region" evidence="10">
    <location>
        <begin position="47"/>
        <end position="74"/>
    </location>
</feature>
<feature type="domain" description="T-SNARE coiled-coil homology" evidence="12">
    <location>
        <begin position="164"/>
        <end position="226"/>
    </location>
</feature>
<dbReference type="AlphaFoldDB" id="A0A8W8KRZ1"/>
<keyword evidence="8 11" id="KW-0472">Membrane</keyword>
<evidence type="ECO:0000256" key="11">
    <source>
        <dbReference type="SAM" id="Phobius"/>
    </source>
</evidence>
<keyword evidence="4" id="KW-0653">Protein transport</keyword>
<dbReference type="GO" id="GO:0048193">
    <property type="term" value="P:Golgi vesicle transport"/>
    <property type="evidence" value="ECO:0007669"/>
    <property type="project" value="InterPro"/>
</dbReference>
<keyword evidence="3 11" id="KW-0812">Transmembrane</keyword>
<evidence type="ECO:0000256" key="1">
    <source>
        <dbReference type="ARBA" id="ARBA00009063"/>
    </source>
</evidence>
<evidence type="ECO:0000256" key="3">
    <source>
        <dbReference type="ARBA" id="ARBA00022692"/>
    </source>
</evidence>
<evidence type="ECO:0000259" key="12">
    <source>
        <dbReference type="PROSITE" id="PS50192"/>
    </source>
</evidence>